<name>A0A7T9I0Q2_9ARCH</name>
<dbReference type="InterPro" id="IPR035940">
    <property type="entry name" value="CAP_sf"/>
</dbReference>
<proteinExistence type="predicted"/>
<keyword evidence="1" id="KW-0472">Membrane</keyword>
<organism evidence="3">
    <name type="scientific">Candidatus Iainarchaeum sp</name>
    <dbReference type="NCBI Taxonomy" id="3101447"/>
    <lineage>
        <taxon>Archaea</taxon>
        <taxon>Candidatus Iainarchaeota</taxon>
        <taxon>Candidatus Iainarchaeia</taxon>
        <taxon>Candidatus Iainarchaeales</taxon>
        <taxon>Candidatus Iainarchaeaceae</taxon>
        <taxon>Candidatus Iainarchaeum</taxon>
    </lineage>
</organism>
<feature type="transmembrane region" description="Helical" evidence="1">
    <location>
        <begin position="25"/>
        <end position="45"/>
    </location>
</feature>
<dbReference type="AlphaFoldDB" id="A0A7T9I0Q2"/>
<dbReference type="EMBL" id="CP064981">
    <property type="protein sequence ID" value="QQR92149.1"/>
    <property type="molecule type" value="Genomic_DNA"/>
</dbReference>
<dbReference type="Proteomes" id="UP000596004">
    <property type="component" value="Chromosome"/>
</dbReference>
<dbReference type="Pfam" id="PF00188">
    <property type="entry name" value="CAP"/>
    <property type="match status" value="1"/>
</dbReference>
<reference evidence="3" key="1">
    <citation type="submission" date="2020-11" db="EMBL/GenBank/DDBJ databases">
        <title>Connecting structure to function with the recovery of over 1000 high-quality activated sludge metagenome-assembled genomes encoding full-length rRNA genes using long-read sequencing.</title>
        <authorList>
            <person name="Singleton C.M."/>
            <person name="Petriglieri F."/>
            <person name="Kristensen J.M."/>
            <person name="Kirkegaard R.H."/>
            <person name="Michaelsen T.Y."/>
            <person name="Andersen M.H."/>
            <person name="Karst S.M."/>
            <person name="Dueholm M.S."/>
            <person name="Nielsen P.H."/>
            <person name="Albertsen M."/>
        </authorList>
    </citation>
    <scope>NUCLEOTIDE SEQUENCE</scope>
    <source>
        <strain evidence="3">Fred_18-Q3-R57-64_BAT3C.431</strain>
    </source>
</reference>
<dbReference type="PANTHER" id="PTHR31157">
    <property type="entry name" value="SCP DOMAIN-CONTAINING PROTEIN"/>
    <property type="match status" value="1"/>
</dbReference>
<feature type="transmembrane region" description="Helical" evidence="1">
    <location>
        <begin position="65"/>
        <end position="83"/>
    </location>
</feature>
<evidence type="ECO:0000256" key="1">
    <source>
        <dbReference type="SAM" id="Phobius"/>
    </source>
</evidence>
<gene>
    <name evidence="3" type="ORF">IPJ89_03230</name>
</gene>
<evidence type="ECO:0000313" key="3">
    <source>
        <dbReference type="EMBL" id="QQR92149.1"/>
    </source>
</evidence>
<dbReference type="InterPro" id="IPR014044">
    <property type="entry name" value="CAP_dom"/>
</dbReference>
<dbReference type="SUPFAM" id="SSF55797">
    <property type="entry name" value="PR-1-like"/>
    <property type="match status" value="1"/>
</dbReference>
<keyword evidence="1" id="KW-0812">Transmembrane</keyword>
<sequence>MDYSTYTAQNSMFVPGLDGKPKLDVMLLVQNLLVLTSIIFLYWLIDAQAMRLNASPIGIFRPGGILLTFFLLAAIGMLWRTVAQLFEHYPNVRKFLKWGIFLLFVFLAVGAYFFPQPFVTAYYSPALQQHIDRLEPVRYIYGYHAQIPKDTLTPSSTTASVSDKYKLTAQEITVKLHDAVNFERRKLGLNALIYDTRLASIAEAHSNDMLARHYFDHVSPEGNTFISRYERAGYTCELIVGNETIRGGENLAESVTYNSTYANGLISDYKSVEEIVNQTIGIWMNSTSHRSNILHPYWRGEGIGVAIEPDGKILITENFC</sequence>
<accession>A0A7T9I0Q2</accession>
<feature type="transmembrane region" description="Helical" evidence="1">
    <location>
        <begin position="95"/>
        <end position="114"/>
    </location>
</feature>
<dbReference type="PANTHER" id="PTHR31157:SF1">
    <property type="entry name" value="SCP DOMAIN-CONTAINING PROTEIN"/>
    <property type="match status" value="1"/>
</dbReference>
<dbReference type="Gene3D" id="3.40.33.10">
    <property type="entry name" value="CAP"/>
    <property type="match status" value="1"/>
</dbReference>
<dbReference type="CDD" id="cd05379">
    <property type="entry name" value="CAP_bacterial"/>
    <property type="match status" value="1"/>
</dbReference>
<feature type="domain" description="SCP" evidence="2">
    <location>
        <begin position="178"/>
        <end position="311"/>
    </location>
</feature>
<protein>
    <submittedName>
        <fullName evidence="3">CAP domain-containing protein</fullName>
    </submittedName>
</protein>
<keyword evidence="1" id="KW-1133">Transmembrane helix</keyword>
<evidence type="ECO:0000259" key="2">
    <source>
        <dbReference type="Pfam" id="PF00188"/>
    </source>
</evidence>